<dbReference type="Proteomes" id="UP000028006">
    <property type="component" value="Unassembled WGS sequence"/>
</dbReference>
<evidence type="ECO:0000313" key="1">
    <source>
        <dbReference type="EMBL" id="KEQ12051.1"/>
    </source>
</evidence>
<sequence>MRCRFCSYASLFIDKTFLLFFRAAKNIYKFIKVKLQAGASDFRGWKSFPVNFISIFLEI</sequence>
<reference evidence="1 2" key="1">
    <citation type="submission" date="2014-06" db="EMBL/GenBank/DDBJ databases">
        <title>Whole Genome Sequences of Three Symbiotic Endozoicomonas Bacteria.</title>
        <authorList>
            <person name="Neave M.J."/>
            <person name="Apprill A."/>
            <person name="Voolstra C.R."/>
        </authorList>
    </citation>
    <scope>NUCLEOTIDE SEQUENCE [LARGE SCALE GENOMIC DNA]</scope>
    <source>
        <strain evidence="1 2">LMG 24815</strain>
    </source>
</reference>
<name>A0A081N0S8_9GAMM</name>
<keyword evidence="2" id="KW-1185">Reference proteome</keyword>
<proteinExistence type="predicted"/>
<accession>A0A081N0S8</accession>
<organism evidence="1 2">
    <name type="scientific">Endozoicomonas montiporae</name>
    <dbReference type="NCBI Taxonomy" id="1027273"/>
    <lineage>
        <taxon>Bacteria</taxon>
        <taxon>Pseudomonadati</taxon>
        <taxon>Pseudomonadota</taxon>
        <taxon>Gammaproteobacteria</taxon>
        <taxon>Oceanospirillales</taxon>
        <taxon>Endozoicomonadaceae</taxon>
        <taxon>Endozoicomonas</taxon>
    </lineage>
</organism>
<evidence type="ECO:0000313" key="2">
    <source>
        <dbReference type="Proteomes" id="UP000028006"/>
    </source>
</evidence>
<dbReference type="AlphaFoldDB" id="A0A081N0S8"/>
<comment type="caution">
    <text evidence="1">The sequence shown here is derived from an EMBL/GenBank/DDBJ whole genome shotgun (WGS) entry which is preliminary data.</text>
</comment>
<protein>
    <submittedName>
        <fullName evidence="1">Uncharacterized protein</fullName>
    </submittedName>
</protein>
<dbReference type="EMBL" id="JOKG01000005">
    <property type="protein sequence ID" value="KEQ12051.1"/>
    <property type="molecule type" value="Genomic_DNA"/>
</dbReference>
<gene>
    <name evidence="1" type="ORF">GZ77_23515</name>
</gene>